<sequence length="85" mass="9253">MFATANPQAIANKSATERDIEETRIDLEPSNSSCVAAASMPQKESGITVTLSSIFFIFSDTPFPNLNNILNGMKLFVVNITHSFV</sequence>
<evidence type="ECO:0000313" key="2">
    <source>
        <dbReference type="EMBL" id="MBP1991916.1"/>
    </source>
</evidence>
<protein>
    <submittedName>
        <fullName evidence="2">Uncharacterized protein</fullName>
    </submittedName>
</protein>
<dbReference type="RefSeq" id="WP_245375639.1">
    <property type="nucleotide sequence ID" value="NZ_JAGGLB010000011.1"/>
</dbReference>
<evidence type="ECO:0000256" key="1">
    <source>
        <dbReference type="SAM" id="MobiDB-lite"/>
    </source>
</evidence>
<reference evidence="2 3" key="1">
    <citation type="submission" date="2021-03" db="EMBL/GenBank/DDBJ databases">
        <title>Genomic Encyclopedia of Type Strains, Phase IV (KMG-IV): sequencing the most valuable type-strain genomes for metagenomic binning, comparative biology and taxonomic classification.</title>
        <authorList>
            <person name="Goeker M."/>
        </authorList>
    </citation>
    <scope>NUCLEOTIDE SEQUENCE [LARGE SCALE GENOMIC DNA]</scope>
    <source>
        <strain evidence="2 3">DSM 26048</strain>
    </source>
</reference>
<proteinExistence type="predicted"/>
<feature type="compositionally biased region" description="Polar residues" evidence="1">
    <location>
        <begin position="1"/>
        <end position="14"/>
    </location>
</feature>
<keyword evidence="3" id="KW-1185">Reference proteome</keyword>
<evidence type="ECO:0000313" key="3">
    <source>
        <dbReference type="Proteomes" id="UP001519287"/>
    </source>
</evidence>
<dbReference type="EMBL" id="JAGGLB010000011">
    <property type="protein sequence ID" value="MBP1991916.1"/>
    <property type="molecule type" value="Genomic_DNA"/>
</dbReference>
<name>A0ABS4IYG4_9BACL</name>
<accession>A0ABS4IYG4</accession>
<gene>
    <name evidence="2" type="ORF">J2Z66_003524</name>
</gene>
<comment type="caution">
    <text evidence="2">The sequence shown here is derived from an EMBL/GenBank/DDBJ whole genome shotgun (WGS) entry which is preliminary data.</text>
</comment>
<dbReference type="Proteomes" id="UP001519287">
    <property type="component" value="Unassembled WGS sequence"/>
</dbReference>
<organism evidence="2 3">
    <name type="scientific">Paenibacillus eucommiae</name>
    <dbReference type="NCBI Taxonomy" id="1355755"/>
    <lineage>
        <taxon>Bacteria</taxon>
        <taxon>Bacillati</taxon>
        <taxon>Bacillota</taxon>
        <taxon>Bacilli</taxon>
        <taxon>Bacillales</taxon>
        <taxon>Paenibacillaceae</taxon>
        <taxon>Paenibacillus</taxon>
    </lineage>
</organism>
<feature type="region of interest" description="Disordered" evidence="1">
    <location>
        <begin position="1"/>
        <end position="23"/>
    </location>
</feature>